<evidence type="ECO:0000313" key="2">
    <source>
        <dbReference type="EMBL" id="GAA0275529.1"/>
    </source>
</evidence>
<organism evidence="2 3">
    <name type="scientific">Cryptosporangium japonicum</name>
    <dbReference type="NCBI Taxonomy" id="80872"/>
    <lineage>
        <taxon>Bacteria</taxon>
        <taxon>Bacillati</taxon>
        <taxon>Actinomycetota</taxon>
        <taxon>Actinomycetes</taxon>
        <taxon>Cryptosporangiales</taxon>
        <taxon>Cryptosporangiaceae</taxon>
        <taxon>Cryptosporangium</taxon>
    </lineage>
</organism>
<feature type="region of interest" description="Disordered" evidence="1">
    <location>
        <begin position="1"/>
        <end position="265"/>
    </location>
</feature>
<gene>
    <name evidence="2" type="ORF">GCM10009539_74140</name>
</gene>
<feature type="compositionally biased region" description="Basic and acidic residues" evidence="1">
    <location>
        <begin position="223"/>
        <end position="233"/>
    </location>
</feature>
<reference evidence="3" key="1">
    <citation type="journal article" date="2019" name="Int. J. Syst. Evol. Microbiol.">
        <title>The Global Catalogue of Microorganisms (GCM) 10K type strain sequencing project: providing services to taxonomists for standard genome sequencing and annotation.</title>
        <authorList>
            <consortium name="The Broad Institute Genomics Platform"/>
            <consortium name="The Broad Institute Genome Sequencing Center for Infectious Disease"/>
            <person name="Wu L."/>
            <person name="Ma J."/>
        </authorList>
    </citation>
    <scope>NUCLEOTIDE SEQUENCE [LARGE SCALE GENOMIC DNA]</scope>
    <source>
        <strain evidence="3">JCM 10425</strain>
    </source>
</reference>
<evidence type="ECO:0000256" key="1">
    <source>
        <dbReference type="SAM" id="MobiDB-lite"/>
    </source>
</evidence>
<feature type="compositionally biased region" description="Basic and acidic residues" evidence="1">
    <location>
        <begin position="138"/>
        <end position="150"/>
    </location>
</feature>
<protein>
    <submittedName>
        <fullName evidence="2">Uncharacterized protein</fullName>
    </submittedName>
</protein>
<feature type="compositionally biased region" description="Low complexity" evidence="1">
    <location>
        <begin position="124"/>
        <end position="137"/>
    </location>
</feature>
<name>A0ABP3ES79_9ACTN</name>
<proteinExistence type="predicted"/>
<feature type="compositionally biased region" description="Basic residues" evidence="1">
    <location>
        <begin position="35"/>
        <end position="121"/>
    </location>
</feature>
<comment type="caution">
    <text evidence="2">The sequence shown here is derived from an EMBL/GenBank/DDBJ whole genome shotgun (WGS) entry which is preliminary data.</text>
</comment>
<dbReference type="Proteomes" id="UP001500967">
    <property type="component" value="Unassembled WGS sequence"/>
</dbReference>
<dbReference type="EMBL" id="BAAAGX010000033">
    <property type="protein sequence ID" value="GAA0275529.1"/>
    <property type="molecule type" value="Genomic_DNA"/>
</dbReference>
<accession>A0ABP3ES79</accession>
<sequence length="265" mass="27832">MERPLGSKAKRPRALAALSDVARTRSGAGWGQRGAKQHGTKQHGTKQHGTKQHGTKQHGTKQHGTKQHGAKQHGAKQHGTKQHGTKQHGTKQHGAKQHGAKQHGAKQHGAKQHGAKQHGAKQHGAGVAQRGMAAAMRGAERPDCGPEQAERPSAVWAAWRDAERISGRGGSAQGTRQGIRRGRGRAPWPGTGMGVNQANSARPEAAPRGGRSGLHAARLSAGRSERDLARDDPSATQGRATQAWGPLGTARLGSEPRSCASSGDR</sequence>
<evidence type="ECO:0000313" key="3">
    <source>
        <dbReference type="Proteomes" id="UP001500967"/>
    </source>
</evidence>
<keyword evidence="3" id="KW-1185">Reference proteome</keyword>